<dbReference type="InterPro" id="IPR029039">
    <property type="entry name" value="Flavoprotein-like_sf"/>
</dbReference>
<evidence type="ECO:0000313" key="2">
    <source>
        <dbReference type="EMBL" id="OCI32872.1"/>
    </source>
</evidence>
<protein>
    <submittedName>
        <fullName evidence="2">Flavodoxin-like fold protein</fullName>
    </submittedName>
</protein>
<dbReference type="Proteomes" id="UP000093412">
    <property type="component" value="Unassembled WGS sequence"/>
</dbReference>
<comment type="caution">
    <text evidence="2">The sequence shown here is derived from an EMBL/GenBank/DDBJ whole genome shotgun (WGS) entry which is preliminary data.</text>
</comment>
<dbReference type="EMBL" id="MAQA01000003">
    <property type="protein sequence ID" value="OCI32872.1"/>
    <property type="molecule type" value="Genomic_DNA"/>
</dbReference>
<dbReference type="RefSeq" id="WP_068624095.1">
    <property type="nucleotide sequence ID" value="NZ_MAQA01000003.1"/>
</dbReference>
<name>A0ABX2Y9H5_9CELL</name>
<evidence type="ECO:0000259" key="1">
    <source>
        <dbReference type="Pfam" id="PF02525"/>
    </source>
</evidence>
<gene>
    <name evidence="2" type="ORF">OERS_04640</name>
</gene>
<dbReference type="Gene3D" id="3.40.50.360">
    <property type="match status" value="1"/>
</dbReference>
<reference evidence="2 3" key="1">
    <citation type="submission" date="2016-06" db="EMBL/GenBank/DDBJ databases">
        <title>Genome sequence of Oerskovia enterophila DSM 43852.</title>
        <authorList>
            <person name="Poehlein A."/>
            <person name="Jag V."/>
            <person name="Bengelsdorf F.R."/>
            <person name="Daniel R."/>
            <person name="Duerre P."/>
        </authorList>
    </citation>
    <scope>NUCLEOTIDE SEQUENCE [LARGE SCALE GENOMIC DNA]</scope>
    <source>
        <strain evidence="2 3">DSM 43852</strain>
    </source>
</reference>
<organism evidence="2 3">
    <name type="scientific">Oerskovia enterophila</name>
    <dbReference type="NCBI Taxonomy" id="43678"/>
    <lineage>
        <taxon>Bacteria</taxon>
        <taxon>Bacillati</taxon>
        <taxon>Actinomycetota</taxon>
        <taxon>Actinomycetes</taxon>
        <taxon>Micrococcales</taxon>
        <taxon>Cellulomonadaceae</taxon>
        <taxon>Oerskovia</taxon>
    </lineage>
</organism>
<dbReference type="SUPFAM" id="SSF52218">
    <property type="entry name" value="Flavoproteins"/>
    <property type="match status" value="1"/>
</dbReference>
<dbReference type="InterPro" id="IPR003680">
    <property type="entry name" value="Flavodoxin_fold"/>
</dbReference>
<feature type="domain" description="Flavodoxin-like fold" evidence="1">
    <location>
        <begin position="1"/>
        <end position="100"/>
    </location>
</feature>
<sequence>MPAGTKGFLDKVLTKGVVYKEPDKVGRSINGIPNIQSVTLLTVMSTPKVLYRWLLGNPLPKILFRGTFRKIGVKNLQWISAHDPAGKSPQTRQKLLTKVEDRFARLPHTSTSLRQMSASTAPSRS</sequence>
<proteinExistence type="predicted"/>
<keyword evidence="3" id="KW-1185">Reference proteome</keyword>
<accession>A0ABX2Y9H5</accession>
<evidence type="ECO:0000313" key="3">
    <source>
        <dbReference type="Proteomes" id="UP000093412"/>
    </source>
</evidence>
<dbReference type="Pfam" id="PF02525">
    <property type="entry name" value="Flavodoxin_2"/>
    <property type="match status" value="1"/>
</dbReference>